<sequence length="525" mass="57561">MPSSPQAVADRALWQQAQLHLRDGRYLQAQRAFDRLLERNPALVPARLMCAATLLAQGRLRAACEQMRRAAGAPGSDAALVCRVAQALSAIGETTAARACLAHPAVASTRSGAALVALAHVHQGLGEHPQALALMDRARALGHADADFRYYRALQLQFNGRLHEAEAEMEACLRDGSTIGRASLSLTRIRRQRPDAHHVDALRARLRQASPGSEDLAAIAFALHKELDDLDDRAPAWEALRLANATMAARLPRYDCVAEANLFDALIARSGAAALANVATPSPGPTPIFIVGLPRSGTTLLERVLGNHSRVAAAGELDDFPRQLRWCADTHGHALLDHDLLQASARIDFAELGQRYLAQTRWRAGGRDFYIDKLPPNFMLLGFIRRALPQARVVHVSRASMDVCFSNYRAMFGTAYGYSYGFESLAHYHGQYRRLMAHWHAAMPGFVLDLPYELLVHDSEAATARLFDFCGLPFEPGCGDTTRNTGAVATLSAAQVRQPIHARGLGEWRRYEHQLEPLRALIEPA</sequence>
<comment type="caution">
    <text evidence="2">The sequence shown here is derived from an EMBL/GenBank/DDBJ whole genome shotgun (WGS) entry which is preliminary data.</text>
</comment>
<dbReference type="RefSeq" id="WP_386708747.1">
    <property type="nucleotide sequence ID" value="NZ_JBHRYF010000008.1"/>
</dbReference>
<dbReference type="Gene3D" id="3.40.50.300">
    <property type="entry name" value="P-loop containing nucleotide triphosphate hydrolases"/>
    <property type="match status" value="1"/>
</dbReference>
<keyword evidence="1" id="KW-0808">Transferase</keyword>
<dbReference type="SUPFAM" id="SSF52540">
    <property type="entry name" value="P-loop containing nucleoside triphosphate hydrolases"/>
    <property type="match status" value="1"/>
</dbReference>
<dbReference type="InterPro" id="IPR011990">
    <property type="entry name" value="TPR-like_helical_dom_sf"/>
</dbReference>
<keyword evidence="3" id="KW-1185">Reference proteome</keyword>
<dbReference type="PANTHER" id="PTHR12788">
    <property type="entry name" value="PROTEIN-TYROSINE SULFOTRANSFERASE 2"/>
    <property type="match status" value="1"/>
</dbReference>
<dbReference type="InterPro" id="IPR027417">
    <property type="entry name" value="P-loop_NTPase"/>
</dbReference>
<dbReference type="Gene3D" id="1.25.40.10">
    <property type="entry name" value="Tetratricopeptide repeat domain"/>
    <property type="match status" value="2"/>
</dbReference>
<protein>
    <submittedName>
        <fullName evidence="2">Sulfotransferase</fullName>
    </submittedName>
</protein>
<dbReference type="EMBL" id="JBHRYF010000008">
    <property type="protein sequence ID" value="MFC3660029.1"/>
    <property type="molecule type" value="Genomic_DNA"/>
</dbReference>
<dbReference type="PANTHER" id="PTHR12788:SF10">
    <property type="entry name" value="PROTEIN-TYROSINE SULFOTRANSFERASE"/>
    <property type="match status" value="1"/>
</dbReference>
<evidence type="ECO:0000313" key="3">
    <source>
        <dbReference type="Proteomes" id="UP001595724"/>
    </source>
</evidence>
<name>A0ABV7UTQ7_9GAMM</name>
<gene>
    <name evidence="2" type="ORF">ACFOM9_08125</name>
</gene>
<organism evidence="2 3">
    <name type="scientific">Luteimonas notoginsengisoli</name>
    <dbReference type="NCBI Taxonomy" id="1578200"/>
    <lineage>
        <taxon>Bacteria</taxon>
        <taxon>Pseudomonadati</taxon>
        <taxon>Pseudomonadota</taxon>
        <taxon>Gammaproteobacteria</taxon>
        <taxon>Lysobacterales</taxon>
        <taxon>Lysobacteraceae</taxon>
        <taxon>Luteimonas</taxon>
    </lineage>
</organism>
<evidence type="ECO:0000256" key="1">
    <source>
        <dbReference type="ARBA" id="ARBA00022679"/>
    </source>
</evidence>
<dbReference type="Pfam" id="PF13469">
    <property type="entry name" value="Sulfotransfer_3"/>
    <property type="match status" value="1"/>
</dbReference>
<dbReference type="SUPFAM" id="SSF48452">
    <property type="entry name" value="TPR-like"/>
    <property type="match status" value="1"/>
</dbReference>
<evidence type="ECO:0000313" key="2">
    <source>
        <dbReference type="EMBL" id="MFC3660029.1"/>
    </source>
</evidence>
<reference evidence="3" key="1">
    <citation type="journal article" date="2019" name="Int. J. Syst. Evol. Microbiol.">
        <title>The Global Catalogue of Microorganisms (GCM) 10K type strain sequencing project: providing services to taxonomists for standard genome sequencing and annotation.</title>
        <authorList>
            <consortium name="The Broad Institute Genomics Platform"/>
            <consortium name="The Broad Institute Genome Sequencing Center for Infectious Disease"/>
            <person name="Wu L."/>
            <person name="Ma J."/>
        </authorList>
    </citation>
    <scope>NUCLEOTIDE SEQUENCE [LARGE SCALE GENOMIC DNA]</scope>
    <source>
        <strain evidence="3">KCTC 42211</strain>
    </source>
</reference>
<dbReference type="Proteomes" id="UP001595724">
    <property type="component" value="Unassembled WGS sequence"/>
</dbReference>
<dbReference type="InterPro" id="IPR026634">
    <property type="entry name" value="TPST-like"/>
</dbReference>
<proteinExistence type="predicted"/>
<accession>A0ABV7UTQ7</accession>